<dbReference type="Proteomes" id="UP001210925">
    <property type="component" value="Unassembled WGS sequence"/>
</dbReference>
<name>A0AAD5Y793_9FUNG</name>
<comment type="caution">
    <text evidence="1">The sequence shown here is derived from an EMBL/GenBank/DDBJ whole genome shotgun (WGS) entry which is preliminary data.</text>
</comment>
<organism evidence="1 2">
    <name type="scientific">Boothiomyces macroporosus</name>
    <dbReference type="NCBI Taxonomy" id="261099"/>
    <lineage>
        <taxon>Eukaryota</taxon>
        <taxon>Fungi</taxon>
        <taxon>Fungi incertae sedis</taxon>
        <taxon>Chytridiomycota</taxon>
        <taxon>Chytridiomycota incertae sedis</taxon>
        <taxon>Chytridiomycetes</taxon>
        <taxon>Rhizophydiales</taxon>
        <taxon>Terramycetaceae</taxon>
        <taxon>Boothiomyces</taxon>
    </lineage>
</organism>
<sequence>MNLSKDKILVSLDQTYVFNLDLQLLYSLDQGEYYFYKDGLLLLENSRLSFYSIQDNIKIQNTDKSLHKEIELKDLKAKKVELKKIDEKKVSGEIRVEDDFIYTKDKVLFETDTRELIYYLKDNDLGKYLDYSFQPDNEAVTKLFQYQYLVKKDKDLIDFQLLEKCGPEFIKCEIKSSAKSISSIKKLLNYGLKQLSLDDTIDQILNENYDDLYNEMNDQLELQILLDRLSVFEEIYIKSFIDIETEYQKYLDFASYTQNLASSCNDNIFKLLPFCDYSILEYFPLHINVLFTPKSKKEYYFKIFQQESDFVEETVDTTSILSRIQELRNAGLFMNAANMIDYYLQDTRLSSMVQSSFTIEQIQQMPNQELIENCENVQLLKILDSNEKIEFVKINIEKGNLQLFVGTEMFDYVIDYFNSNDLDVDLNEWYDILNQDPKSTNNDDWEGGGWDIDDDLQDIQYPKVQEMRKKLDILELFHSFGLNLNFYRLQPQYVLPALKRVPLDRQVISELLKANEIIKIDTTDLNTVLFERALLEKKFNLLEIIPLSPAAKTEIKRQITEEWFNLDTSGNKYQGYFKDILNCNPPRDVVELIEICHEFIHIHHLKVKPKDLCLNKKHYLEILIAENDLYYETGHVSEIARKLGLDANIVELCAKVSIEKKDFVTAYQLLRNTQSGLVSELVLNDEFQDSQAKLLLACNQEDMQLFNLVEQSVFAVETNQMHDFYCSVGSPIHADYIEPHINLDLKIAQLLESNEFEYQVEFFEQLPKTPENINLASYFFNLKAYIASSTPFTLNPGPFQGENKYKQQSLLYQSKIKSVESKQLLQSLGLTEDNLDKQLVQASKTTNEKVFAQVLRIANEYQIEIEEIVKARVLYLISISDLQPLSRMMDLVEYFPDIDIHEPNNVLLAYYKLTNKHPDRMYILENLKEKDLEAPLNEVLKAQKQPELFIDIFNDYCRFLSIKDFIWLFNEWIDEDSLLECVKLYIDNIPWITLDKDTALYLVQDLVGINDLEISDYLFFKTFPDVVVNSFAVKPELGEHYNLLIESNEKYHQELNDLYKLDKSSVFIKMIQDDNIPDVDIDSRLYQQAIEMLIETRQFEKLKNIQSKYSDLIKEIMKTQPSDVKLILMDLLNINDENERLVSLAQSIWKLDLYGESKECIINSMIENTMSVSQAIQLIKLTDAPALVDKLTELEFDILLLYFSIKNQRDYTINGFHRYFYGILTNDKQIIKEFVQLPLHKEHKLLYQLLIIQGYFGFEKEILDMIDGPFEYVLGCILLTRCDYKIKIIKKLRNIPDGMFNGCDWQRILKIVMQSCIEGWNIVEVDELLYVEADFYGAVLNNCLARSKWLQEFQKMI</sequence>
<dbReference type="EMBL" id="JADGKB010000064">
    <property type="protein sequence ID" value="KAJ3255550.1"/>
    <property type="molecule type" value="Genomic_DNA"/>
</dbReference>
<proteinExistence type="predicted"/>
<gene>
    <name evidence="1" type="ORF">HK103_006186</name>
</gene>
<accession>A0AAD5Y793</accession>
<protein>
    <submittedName>
        <fullName evidence="1">Uncharacterized protein</fullName>
    </submittedName>
</protein>
<evidence type="ECO:0000313" key="1">
    <source>
        <dbReference type="EMBL" id="KAJ3255550.1"/>
    </source>
</evidence>
<evidence type="ECO:0000313" key="2">
    <source>
        <dbReference type="Proteomes" id="UP001210925"/>
    </source>
</evidence>
<reference evidence="1" key="1">
    <citation type="submission" date="2020-05" db="EMBL/GenBank/DDBJ databases">
        <title>Phylogenomic resolution of chytrid fungi.</title>
        <authorList>
            <person name="Stajich J.E."/>
            <person name="Amses K."/>
            <person name="Simmons R."/>
            <person name="Seto K."/>
            <person name="Myers J."/>
            <person name="Bonds A."/>
            <person name="Quandt C.A."/>
            <person name="Barry K."/>
            <person name="Liu P."/>
            <person name="Grigoriev I."/>
            <person name="Longcore J.E."/>
            <person name="James T.Y."/>
        </authorList>
    </citation>
    <scope>NUCLEOTIDE SEQUENCE</scope>
    <source>
        <strain evidence="1">PLAUS21</strain>
    </source>
</reference>
<keyword evidence="2" id="KW-1185">Reference proteome</keyword>